<name>A0A9N9SQJ3_DIABA</name>
<evidence type="ECO:0000256" key="5">
    <source>
        <dbReference type="SAM" id="SignalP"/>
    </source>
</evidence>
<keyword evidence="3" id="KW-0964">Secreted</keyword>
<dbReference type="InterPro" id="IPR036728">
    <property type="entry name" value="PBP_GOBP_sf"/>
</dbReference>
<dbReference type="OrthoDB" id="6783999at2759"/>
<dbReference type="SUPFAM" id="SSF47565">
    <property type="entry name" value="Insect pheromone/odorant-binding proteins"/>
    <property type="match status" value="1"/>
</dbReference>
<dbReference type="Gene3D" id="1.10.238.20">
    <property type="entry name" value="Pheromone/general odorant binding protein domain"/>
    <property type="match status" value="1"/>
</dbReference>
<dbReference type="CDD" id="cd23992">
    <property type="entry name" value="PBP_GOBP"/>
    <property type="match status" value="1"/>
</dbReference>
<dbReference type="GO" id="GO:0007608">
    <property type="term" value="P:sensory perception of smell"/>
    <property type="evidence" value="ECO:0007669"/>
    <property type="project" value="TreeGrafter"/>
</dbReference>
<protein>
    <submittedName>
        <fullName evidence="6">Uncharacterized protein</fullName>
    </submittedName>
</protein>
<evidence type="ECO:0000313" key="7">
    <source>
        <dbReference type="Proteomes" id="UP001153709"/>
    </source>
</evidence>
<comment type="subcellular location">
    <subcellularLocation>
        <location evidence="1">Secreted</location>
    </subcellularLocation>
</comment>
<dbReference type="Proteomes" id="UP001153709">
    <property type="component" value="Chromosome 2"/>
</dbReference>
<evidence type="ECO:0000256" key="4">
    <source>
        <dbReference type="ARBA" id="ARBA00022729"/>
    </source>
</evidence>
<dbReference type="GO" id="GO:0005615">
    <property type="term" value="C:extracellular space"/>
    <property type="evidence" value="ECO:0007669"/>
    <property type="project" value="TreeGrafter"/>
</dbReference>
<evidence type="ECO:0000313" key="6">
    <source>
        <dbReference type="EMBL" id="CAG9829916.1"/>
    </source>
</evidence>
<feature type="chain" id="PRO_5040220073" evidence="5">
    <location>
        <begin position="19"/>
        <end position="140"/>
    </location>
</feature>
<evidence type="ECO:0000256" key="2">
    <source>
        <dbReference type="ARBA" id="ARBA00008098"/>
    </source>
</evidence>
<dbReference type="PANTHER" id="PTHR11857">
    <property type="entry name" value="ODORANT BINDING PROTEIN-RELATED"/>
    <property type="match status" value="1"/>
</dbReference>
<dbReference type="InterPro" id="IPR006170">
    <property type="entry name" value="PBP/GOBP"/>
</dbReference>
<evidence type="ECO:0000256" key="3">
    <source>
        <dbReference type="ARBA" id="ARBA00022525"/>
    </source>
</evidence>
<reference evidence="6" key="1">
    <citation type="submission" date="2022-01" db="EMBL/GenBank/DDBJ databases">
        <authorList>
            <person name="King R."/>
        </authorList>
    </citation>
    <scope>NUCLEOTIDE SEQUENCE</scope>
</reference>
<dbReference type="SMART" id="SM00708">
    <property type="entry name" value="PhBP"/>
    <property type="match status" value="1"/>
</dbReference>
<dbReference type="Pfam" id="PF01395">
    <property type="entry name" value="PBP_GOBP"/>
    <property type="match status" value="1"/>
</dbReference>
<sequence>MKCIIVATILCVLAAAYAAPTKEQIDAIKKAHDHCQSQEATRIDDDVFEKLKHGEKVQNPKLAKHTLCMNVQTGLQTESGDINVDNLRKAVSKASSDQSVINAIVEKCGTKSGDTAEDAAVNLFKCLRSHSAGQHEHGHH</sequence>
<organism evidence="6 7">
    <name type="scientific">Diabrotica balteata</name>
    <name type="common">Banded cucumber beetle</name>
    <dbReference type="NCBI Taxonomy" id="107213"/>
    <lineage>
        <taxon>Eukaryota</taxon>
        <taxon>Metazoa</taxon>
        <taxon>Ecdysozoa</taxon>
        <taxon>Arthropoda</taxon>
        <taxon>Hexapoda</taxon>
        <taxon>Insecta</taxon>
        <taxon>Pterygota</taxon>
        <taxon>Neoptera</taxon>
        <taxon>Endopterygota</taxon>
        <taxon>Coleoptera</taxon>
        <taxon>Polyphaga</taxon>
        <taxon>Cucujiformia</taxon>
        <taxon>Chrysomeloidea</taxon>
        <taxon>Chrysomelidae</taxon>
        <taxon>Galerucinae</taxon>
        <taxon>Diabroticina</taxon>
        <taxon>Diabroticites</taxon>
        <taxon>Diabrotica</taxon>
    </lineage>
</organism>
<accession>A0A9N9SQJ3</accession>
<dbReference type="EMBL" id="OU898277">
    <property type="protein sequence ID" value="CAG9829916.1"/>
    <property type="molecule type" value="Genomic_DNA"/>
</dbReference>
<dbReference type="PANTHER" id="PTHR11857:SF43">
    <property type="entry name" value="GEO07291P1-RELATED"/>
    <property type="match status" value="1"/>
</dbReference>
<dbReference type="AlphaFoldDB" id="A0A9N9SQJ3"/>
<evidence type="ECO:0000256" key="1">
    <source>
        <dbReference type="ARBA" id="ARBA00004613"/>
    </source>
</evidence>
<proteinExistence type="inferred from homology"/>
<comment type="similarity">
    <text evidence="2">Belongs to the PBP/GOBP family.</text>
</comment>
<keyword evidence="7" id="KW-1185">Reference proteome</keyword>
<gene>
    <name evidence="6" type="ORF">DIABBA_LOCUS3671</name>
</gene>
<dbReference type="GO" id="GO:0005549">
    <property type="term" value="F:odorant binding"/>
    <property type="evidence" value="ECO:0007669"/>
    <property type="project" value="InterPro"/>
</dbReference>
<keyword evidence="4 5" id="KW-0732">Signal</keyword>
<feature type="signal peptide" evidence="5">
    <location>
        <begin position="1"/>
        <end position="18"/>
    </location>
</feature>